<keyword evidence="7" id="KW-0408">Iron</keyword>
<dbReference type="Pfam" id="PF13640">
    <property type="entry name" value="2OG-FeII_Oxy_3"/>
    <property type="match status" value="1"/>
</dbReference>
<dbReference type="InterPro" id="IPR006597">
    <property type="entry name" value="Sel1-like"/>
</dbReference>
<evidence type="ECO:0000256" key="6">
    <source>
        <dbReference type="ARBA" id="ARBA00023002"/>
    </source>
</evidence>
<organism evidence="10 11">
    <name type="scientific">Kordiimonas sediminis</name>
    <dbReference type="NCBI Taxonomy" id="1735581"/>
    <lineage>
        <taxon>Bacteria</taxon>
        <taxon>Pseudomonadati</taxon>
        <taxon>Pseudomonadota</taxon>
        <taxon>Alphaproteobacteria</taxon>
        <taxon>Kordiimonadales</taxon>
        <taxon>Kordiimonadaceae</taxon>
        <taxon>Kordiimonas</taxon>
    </lineage>
</organism>
<dbReference type="GO" id="GO:0051213">
    <property type="term" value="F:dioxygenase activity"/>
    <property type="evidence" value="ECO:0007669"/>
    <property type="project" value="UniProtKB-KW"/>
</dbReference>
<dbReference type="SMART" id="SM00702">
    <property type="entry name" value="P4Hc"/>
    <property type="match status" value="1"/>
</dbReference>
<evidence type="ECO:0000256" key="5">
    <source>
        <dbReference type="ARBA" id="ARBA00022964"/>
    </source>
</evidence>
<protein>
    <recommendedName>
        <fullName evidence="9">Fe2OG dioxygenase domain-containing protein</fullName>
    </recommendedName>
</protein>
<proteinExistence type="predicted"/>
<dbReference type="GO" id="GO:0016705">
    <property type="term" value="F:oxidoreductase activity, acting on paired donors, with incorporation or reduction of molecular oxygen"/>
    <property type="evidence" value="ECO:0007669"/>
    <property type="project" value="InterPro"/>
</dbReference>
<evidence type="ECO:0000313" key="10">
    <source>
        <dbReference type="EMBL" id="GHF16526.1"/>
    </source>
</evidence>
<evidence type="ECO:0000256" key="1">
    <source>
        <dbReference type="ARBA" id="ARBA00001961"/>
    </source>
</evidence>
<sequence length="436" mass="47513">MEQQAVDMQALATAAKAGDPDAQYKMAAILSGEGHREQSVALLKKAAANGHADARYTLATSTLLGLNVPRNPEHAANILAPTAAKGHLASARLYAVLQAMGHGCEKNWPAAINNVMTTVQEGHAGACRDLALLLILYRTQDDLSLQLLMAAASRKDIISAMILVERFLHGETLLTPGLAKAWCAHAKQMGHPLAFQFEPQISAEPDFSEVAVTDIPDITTDDIKALLAEPDSLPVPDATYVLDRPRVKTIKGLFPREICNYLIAQSAPRLAPARIIDPQTGALREDPYRKSYTVTLWPVDMDIVLFAAGAIMCAAGDAPSDHGEMTSILAYEPGMQYGAHYDCLIPDAEGKNPELERSGQRPRTVLVYLNQEYDGGETRFVRSEYQYKGETGDAIVFDNVLDDGTIDEQSLHEGCPVTGGVKWLASKWIREKTYQF</sequence>
<comment type="caution">
    <text evidence="10">The sequence shown here is derived from an EMBL/GenBank/DDBJ whole genome shotgun (WGS) entry which is preliminary data.</text>
</comment>
<dbReference type="InterPro" id="IPR005123">
    <property type="entry name" value="Oxoglu/Fe-dep_dioxygenase_dom"/>
</dbReference>
<dbReference type="GO" id="GO:0005506">
    <property type="term" value="F:iron ion binding"/>
    <property type="evidence" value="ECO:0007669"/>
    <property type="project" value="InterPro"/>
</dbReference>
<dbReference type="GO" id="GO:0031418">
    <property type="term" value="F:L-ascorbic acid binding"/>
    <property type="evidence" value="ECO:0007669"/>
    <property type="project" value="UniProtKB-KW"/>
</dbReference>
<dbReference type="InterPro" id="IPR044862">
    <property type="entry name" value="Pro_4_hyd_alph_FE2OG_OXY"/>
</dbReference>
<dbReference type="SUPFAM" id="SSF81901">
    <property type="entry name" value="HCP-like"/>
    <property type="match status" value="1"/>
</dbReference>
<name>A0A919AMM7_9PROT</name>
<reference evidence="10" key="2">
    <citation type="submission" date="2020-09" db="EMBL/GenBank/DDBJ databases">
        <authorList>
            <person name="Sun Q."/>
            <person name="Kim S."/>
        </authorList>
    </citation>
    <scope>NUCLEOTIDE SEQUENCE</scope>
    <source>
        <strain evidence="10">KCTC 42590</strain>
    </source>
</reference>
<keyword evidence="5" id="KW-0223">Dioxygenase</keyword>
<evidence type="ECO:0000259" key="9">
    <source>
        <dbReference type="PROSITE" id="PS51471"/>
    </source>
</evidence>
<keyword evidence="6" id="KW-0560">Oxidoreductase</keyword>
<gene>
    <name evidence="10" type="ORF">GCM10017044_08530</name>
</gene>
<evidence type="ECO:0000256" key="4">
    <source>
        <dbReference type="ARBA" id="ARBA00022896"/>
    </source>
</evidence>
<keyword evidence="3" id="KW-0256">Endoplasmic reticulum</keyword>
<keyword evidence="4" id="KW-0847">Vitamin C</keyword>
<evidence type="ECO:0000313" key="11">
    <source>
        <dbReference type="Proteomes" id="UP000630923"/>
    </source>
</evidence>
<dbReference type="InterPro" id="IPR011990">
    <property type="entry name" value="TPR-like_helical_dom_sf"/>
</dbReference>
<reference evidence="10" key="1">
    <citation type="journal article" date="2014" name="Int. J. Syst. Evol. Microbiol.">
        <title>Complete genome sequence of Corynebacterium casei LMG S-19264T (=DSM 44701T), isolated from a smear-ripened cheese.</title>
        <authorList>
            <consortium name="US DOE Joint Genome Institute (JGI-PGF)"/>
            <person name="Walter F."/>
            <person name="Albersmeier A."/>
            <person name="Kalinowski J."/>
            <person name="Ruckert C."/>
        </authorList>
    </citation>
    <scope>NUCLEOTIDE SEQUENCE</scope>
    <source>
        <strain evidence="10">KCTC 42590</strain>
    </source>
</reference>
<dbReference type="EMBL" id="BNCI01000001">
    <property type="protein sequence ID" value="GHF16526.1"/>
    <property type="molecule type" value="Genomic_DNA"/>
</dbReference>
<accession>A0A919AMM7</accession>
<dbReference type="Proteomes" id="UP000630923">
    <property type="component" value="Unassembled WGS sequence"/>
</dbReference>
<feature type="domain" description="Fe2OG dioxygenase" evidence="9">
    <location>
        <begin position="321"/>
        <end position="431"/>
    </location>
</feature>
<keyword evidence="11" id="KW-1185">Reference proteome</keyword>
<keyword evidence="8" id="KW-0325">Glycoprotein</keyword>
<dbReference type="PANTHER" id="PTHR10869">
    <property type="entry name" value="PROLYL 4-HYDROXYLASE ALPHA SUBUNIT"/>
    <property type="match status" value="1"/>
</dbReference>
<dbReference type="InterPro" id="IPR006620">
    <property type="entry name" value="Pro_4_hyd_alph"/>
</dbReference>
<dbReference type="PROSITE" id="PS51471">
    <property type="entry name" value="FE2OG_OXY"/>
    <property type="match status" value="1"/>
</dbReference>
<dbReference type="Gene3D" id="2.60.120.620">
    <property type="entry name" value="q2cbj1_9rhob like domain"/>
    <property type="match status" value="1"/>
</dbReference>
<evidence type="ECO:0000256" key="8">
    <source>
        <dbReference type="ARBA" id="ARBA00023180"/>
    </source>
</evidence>
<dbReference type="AlphaFoldDB" id="A0A919AMM7"/>
<dbReference type="SMART" id="SM00671">
    <property type="entry name" value="SEL1"/>
    <property type="match status" value="2"/>
</dbReference>
<keyword evidence="2" id="KW-0479">Metal-binding</keyword>
<dbReference type="PANTHER" id="PTHR10869:SF246">
    <property type="entry name" value="TRANSMEMBRANE PROLYL 4-HYDROXYLASE"/>
    <property type="match status" value="1"/>
</dbReference>
<evidence type="ECO:0000256" key="2">
    <source>
        <dbReference type="ARBA" id="ARBA00022723"/>
    </source>
</evidence>
<evidence type="ECO:0000256" key="3">
    <source>
        <dbReference type="ARBA" id="ARBA00022824"/>
    </source>
</evidence>
<dbReference type="Gene3D" id="1.25.40.10">
    <property type="entry name" value="Tetratricopeptide repeat domain"/>
    <property type="match status" value="1"/>
</dbReference>
<dbReference type="RefSeq" id="WP_191250303.1">
    <property type="nucleotide sequence ID" value="NZ_BNCI01000001.1"/>
</dbReference>
<dbReference type="InterPro" id="IPR045054">
    <property type="entry name" value="P4HA-like"/>
</dbReference>
<evidence type="ECO:0000256" key="7">
    <source>
        <dbReference type="ARBA" id="ARBA00023004"/>
    </source>
</evidence>
<comment type="cofactor">
    <cofactor evidence="1">
        <name>L-ascorbate</name>
        <dbReference type="ChEBI" id="CHEBI:38290"/>
    </cofactor>
</comment>